<organism evidence="1 2">
    <name type="scientific">Achromobacter veterisilvae</name>
    <dbReference type="NCBI Taxonomy" id="2069367"/>
    <lineage>
        <taxon>Bacteria</taxon>
        <taxon>Pseudomonadati</taxon>
        <taxon>Pseudomonadota</taxon>
        <taxon>Betaproteobacteria</taxon>
        <taxon>Burkholderiales</taxon>
        <taxon>Alcaligenaceae</taxon>
        <taxon>Achromobacter</taxon>
    </lineage>
</organism>
<dbReference type="RefSeq" id="WP_129239694.1">
    <property type="nucleotide sequence ID" value="NZ_UFQC01000004.1"/>
</dbReference>
<evidence type="ECO:0000313" key="1">
    <source>
        <dbReference type="EMBL" id="SSW64321.1"/>
    </source>
</evidence>
<dbReference type="OrthoDB" id="7877312at2"/>
<dbReference type="AlphaFoldDB" id="A0A446C996"/>
<gene>
    <name evidence="1" type="ORF">AVE30378_01023</name>
</gene>
<evidence type="ECO:0000313" key="2">
    <source>
        <dbReference type="Proteomes" id="UP000289465"/>
    </source>
</evidence>
<protein>
    <submittedName>
        <fullName evidence="1">Uncharacterized protein</fullName>
    </submittedName>
</protein>
<name>A0A446C996_9BURK</name>
<accession>A0A446C996</accession>
<reference evidence="1 2" key="1">
    <citation type="submission" date="2018-07" db="EMBL/GenBank/DDBJ databases">
        <authorList>
            <person name="Peeters C."/>
        </authorList>
    </citation>
    <scope>NUCLEOTIDE SEQUENCE [LARGE SCALE GENOMIC DNA]</scope>
    <source>
        <strain evidence="1 2">LMG 30378</strain>
    </source>
</reference>
<dbReference type="EMBL" id="UFQC01000004">
    <property type="protein sequence ID" value="SSW64321.1"/>
    <property type="molecule type" value="Genomic_DNA"/>
</dbReference>
<proteinExistence type="predicted"/>
<sequence length="145" mass="15654">MPYAADDQISHDPIPGGIEITDDQYAAALAGMLDGKVVSVEGGFSIALPPKPDPEPEPPAAPRTIFSVREFRQRFSLDEQMAVRAASFADMHIGLIYDEFLAAQFIDVTDPATAAGIDLYISKGLLQIDRRDALLAPTLDQEIPA</sequence>
<dbReference type="Proteomes" id="UP000289465">
    <property type="component" value="Unassembled WGS sequence"/>
</dbReference>